<organism evidence="1 2">
    <name type="scientific">Ameca splendens</name>
    <dbReference type="NCBI Taxonomy" id="208324"/>
    <lineage>
        <taxon>Eukaryota</taxon>
        <taxon>Metazoa</taxon>
        <taxon>Chordata</taxon>
        <taxon>Craniata</taxon>
        <taxon>Vertebrata</taxon>
        <taxon>Euteleostomi</taxon>
        <taxon>Actinopterygii</taxon>
        <taxon>Neopterygii</taxon>
        <taxon>Teleostei</taxon>
        <taxon>Neoteleostei</taxon>
        <taxon>Acanthomorphata</taxon>
        <taxon>Ovalentaria</taxon>
        <taxon>Atherinomorphae</taxon>
        <taxon>Cyprinodontiformes</taxon>
        <taxon>Goodeidae</taxon>
        <taxon>Ameca</taxon>
    </lineage>
</organism>
<dbReference type="EMBL" id="JAHRIP010019572">
    <property type="protein sequence ID" value="MEQ2287415.1"/>
    <property type="molecule type" value="Genomic_DNA"/>
</dbReference>
<accession>A0ABV0Y146</accession>
<sequence length="125" mass="14661">MVYDGRKTGIERKINVKITFSTYTFYRCTYFLICVTYNQQSYILVAASCYGNVFCQEGQGRWSVDGEFDKYIVPAKDMRLELKFTFQQDNDPKHTARATIDRSKYIHLLVMNVETRRVLVSIISE</sequence>
<evidence type="ECO:0000313" key="1">
    <source>
        <dbReference type="EMBL" id="MEQ2287415.1"/>
    </source>
</evidence>
<evidence type="ECO:0000313" key="2">
    <source>
        <dbReference type="Proteomes" id="UP001469553"/>
    </source>
</evidence>
<keyword evidence="2" id="KW-1185">Reference proteome</keyword>
<comment type="caution">
    <text evidence="1">The sequence shown here is derived from an EMBL/GenBank/DDBJ whole genome shotgun (WGS) entry which is preliminary data.</text>
</comment>
<proteinExistence type="predicted"/>
<reference evidence="1 2" key="1">
    <citation type="submission" date="2021-06" db="EMBL/GenBank/DDBJ databases">
        <authorList>
            <person name="Palmer J.M."/>
        </authorList>
    </citation>
    <scope>NUCLEOTIDE SEQUENCE [LARGE SCALE GENOMIC DNA]</scope>
    <source>
        <strain evidence="1 2">AS_MEX2019</strain>
        <tissue evidence="1">Muscle</tissue>
    </source>
</reference>
<name>A0ABV0Y146_9TELE</name>
<gene>
    <name evidence="1" type="ORF">AMECASPLE_012258</name>
</gene>
<dbReference type="Proteomes" id="UP001469553">
    <property type="component" value="Unassembled WGS sequence"/>
</dbReference>
<protein>
    <submittedName>
        <fullName evidence="1">Uncharacterized protein</fullName>
    </submittedName>
</protein>